<dbReference type="Proteomes" id="UP001157502">
    <property type="component" value="Chromosome 2"/>
</dbReference>
<name>A0ACC2HGW9_DALPE</name>
<evidence type="ECO:0000313" key="1">
    <source>
        <dbReference type="EMBL" id="KAJ8014738.1"/>
    </source>
</evidence>
<gene>
    <name evidence="1" type="ORF">DPEC_G00018840</name>
</gene>
<reference evidence="1" key="1">
    <citation type="submission" date="2021-05" db="EMBL/GenBank/DDBJ databases">
        <authorList>
            <person name="Pan Q."/>
            <person name="Jouanno E."/>
            <person name="Zahm M."/>
            <person name="Klopp C."/>
            <person name="Cabau C."/>
            <person name="Louis A."/>
            <person name="Berthelot C."/>
            <person name="Parey E."/>
            <person name="Roest Crollius H."/>
            <person name="Montfort J."/>
            <person name="Robinson-Rechavi M."/>
            <person name="Bouchez O."/>
            <person name="Lampietro C."/>
            <person name="Lopez Roques C."/>
            <person name="Donnadieu C."/>
            <person name="Postlethwait J."/>
            <person name="Bobe J."/>
            <person name="Dillon D."/>
            <person name="Chandos A."/>
            <person name="von Hippel F."/>
            <person name="Guiguen Y."/>
        </authorList>
    </citation>
    <scope>NUCLEOTIDE SEQUENCE</scope>
    <source>
        <strain evidence="1">YG-Jan2019</strain>
    </source>
</reference>
<comment type="caution">
    <text evidence="1">The sequence shown here is derived from an EMBL/GenBank/DDBJ whole genome shotgun (WGS) entry which is preliminary data.</text>
</comment>
<accession>A0ACC2HGW9</accession>
<dbReference type="EMBL" id="CM055729">
    <property type="protein sequence ID" value="KAJ8014738.1"/>
    <property type="molecule type" value="Genomic_DNA"/>
</dbReference>
<organism evidence="1 2">
    <name type="scientific">Dallia pectoralis</name>
    <name type="common">Alaska blackfish</name>
    <dbReference type="NCBI Taxonomy" id="75939"/>
    <lineage>
        <taxon>Eukaryota</taxon>
        <taxon>Metazoa</taxon>
        <taxon>Chordata</taxon>
        <taxon>Craniata</taxon>
        <taxon>Vertebrata</taxon>
        <taxon>Euteleostomi</taxon>
        <taxon>Actinopterygii</taxon>
        <taxon>Neopterygii</taxon>
        <taxon>Teleostei</taxon>
        <taxon>Protacanthopterygii</taxon>
        <taxon>Esociformes</taxon>
        <taxon>Umbridae</taxon>
        <taxon>Dallia</taxon>
    </lineage>
</organism>
<keyword evidence="2" id="KW-1185">Reference proteome</keyword>
<sequence length="97" mass="11545">MKNQETWAYRDSTPPQRDGSQGGKLKSWAKRGGQGHTVPPPLHTRCRLPLRQLQIRRQFCWPWLQRELSSYKGRCMFRQRLKVSRVCWLLLPNSRGR</sequence>
<evidence type="ECO:0000313" key="2">
    <source>
        <dbReference type="Proteomes" id="UP001157502"/>
    </source>
</evidence>
<protein>
    <submittedName>
        <fullName evidence="1">Uncharacterized protein</fullName>
    </submittedName>
</protein>
<proteinExistence type="predicted"/>